<evidence type="ECO:0000313" key="5">
    <source>
        <dbReference type="Proteomes" id="UP000198725"/>
    </source>
</evidence>
<reference evidence="3 6" key="3">
    <citation type="submission" date="2019-08" db="EMBL/GenBank/DDBJ databases">
        <title>Complete genome sequence of Rhodanobacter glycinis strain T01E-68 isolated from tomato root.</title>
        <authorList>
            <person name="Weon H.-Y."/>
            <person name="Lee S.A."/>
        </authorList>
    </citation>
    <scope>NUCLEOTIDE SEQUENCE [LARGE SCALE GENOMIC DNA]</scope>
    <source>
        <strain evidence="3 6">T01E-68</strain>
    </source>
</reference>
<evidence type="ECO:0000313" key="4">
    <source>
        <dbReference type="EMBL" id="SFK24898.1"/>
    </source>
</evidence>
<evidence type="ECO:0000313" key="3">
    <source>
        <dbReference type="EMBL" id="QEE24621.1"/>
    </source>
</evidence>
<dbReference type="AlphaFoldDB" id="A0A1I3XZA1"/>
<proteinExistence type="inferred from homology"/>
<name>A0A1I3XZA1_9GAMM</name>
<dbReference type="Proteomes" id="UP000198725">
    <property type="component" value="Unassembled WGS sequence"/>
</dbReference>
<dbReference type="InterPro" id="IPR012875">
    <property type="entry name" value="SDHF4"/>
</dbReference>
<dbReference type="RefSeq" id="WP_081491810.1">
    <property type="nucleotide sequence ID" value="NZ_CP042807.1"/>
</dbReference>
<comment type="similarity">
    <text evidence="1">Belongs to the SDHAF4 family.</text>
</comment>
<gene>
    <name evidence="3" type="ORF">CS053_08980</name>
    <name evidence="4" type="ORF">SAMN05192579_101231</name>
</gene>
<feature type="region of interest" description="Disordered" evidence="2">
    <location>
        <begin position="1"/>
        <end position="55"/>
    </location>
</feature>
<sequence>MSKTPSQTETKPESAVPERSVVPASDTSGEAKVERPAPDPTRYGDWEKNGRCIDF</sequence>
<dbReference type="EMBL" id="FOSR01000001">
    <property type="protein sequence ID" value="SFK24898.1"/>
    <property type="molecule type" value="Genomic_DNA"/>
</dbReference>
<keyword evidence="5" id="KW-1185">Reference proteome</keyword>
<reference evidence="4" key="2">
    <citation type="submission" date="2016-10" db="EMBL/GenBank/DDBJ databases">
        <authorList>
            <person name="de Groot N.N."/>
        </authorList>
    </citation>
    <scope>NUCLEOTIDE SEQUENCE [LARGE SCALE GENOMIC DNA]</scope>
    <source>
        <strain evidence="4">MO64</strain>
    </source>
</reference>
<evidence type="ECO:0000313" key="6">
    <source>
        <dbReference type="Proteomes" id="UP000321807"/>
    </source>
</evidence>
<feature type="compositionally biased region" description="Basic and acidic residues" evidence="2">
    <location>
        <begin position="29"/>
        <end position="55"/>
    </location>
</feature>
<evidence type="ECO:0000256" key="2">
    <source>
        <dbReference type="SAM" id="MobiDB-lite"/>
    </source>
</evidence>
<reference evidence="5" key="1">
    <citation type="submission" date="2016-10" db="EMBL/GenBank/DDBJ databases">
        <authorList>
            <person name="Varghese N."/>
            <person name="Submissions S."/>
        </authorList>
    </citation>
    <scope>NUCLEOTIDE SEQUENCE [LARGE SCALE GENOMIC DNA]</scope>
    <source>
        <strain evidence="5">MO64</strain>
    </source>
</reference>
<dbReference type="KEGG" id="rgl:CS053_08980"/>
<dbReference type="EMBL" id="CP042807">
    <property type="protein sequence ID" value="QEE24621.1"/>
    <property type="molecule type" value="Genomic_DNA"/>
</dbReference>
<evidence type="ECO:0000256" key="1">
    <source>
        <dbReference type="ARBA" id="ARBA00005701"/>
    </source>
</evidence>
<accession>A0A1I3XZA1</accession>
<organism evidence="4 5">
    <name type="scientific">Rhodanobacter glycinis</name>
    <dbReference type="NCBI Taxonomy" id="582702"/>
    <lineage>
        <taxon>Bacteria</taxon>
        <taxon>Pseudomonadati</taxon>
        <taxon>Pseudomonadota</taxon>
        <taxon>Gammaproteobacteria</taxon>
        <taxon>Lysobacterales</taxon>
        <taxon>Rhodanobacteraceae</taxon>
        <taxon>Rhodanobacter</taxon>
    </lineage>
</organism>
<protein>
    <submittedName>
        <fullName evidence="3">DUF1674 domain-containing protein</fullName>
    </submittedName>
</protein>
<dbReference type="Proteomes" id="UP000321807">
    <property type="component" value="Chromosome"/>
</dbReference>
<dbReference type="Pfam" id="PF07896">
    <property type="entry name" value="DUF1674"/>
    <property type="match status" value="1"/>
</dbReference>